<dbReference type="GO" id="GO:0005759">
    <property type="term" value="C:mitochondrial matrix"/>
    <property type="evidence" value="ECO:0007669"/>
    <property type="project" value="TreeGrafter"/>
</dbReference>
<evidence type="ECO:0000313" key="2">
    <source>
        <dbReference type="Proteomes" id="UP000796880"/>
    </source>
</evidence>
<dbReference type="Proteomes" id="UP000796880">
    <property type="component" value="Unassembled WGS sequence"/>
</dbReference>
<dbReference type="GO" id="GO:0007005">
    <property type="term" value="P:mitochondrion organization"/>
    <property type="evidence" value="ECO:0007669"/>
    <property type="project" value="TreeGrafter"/>
</dbReference>
<proteinExistence type="predicted"/>
<organism evidence="1 2">
    <name type="scientific">Rhamnella rubrinervis</name>
    <dbReference type="NCBI Taxonomy" id="2594499"/>
    <lineage>
        <taxon>Eukaryota</taxon>
        <taxon>Viridiplantae</taxon>
        <taxon>Streptophyta</taxon>
        <taxon>Embryophyta</taxon>
        <taxon>Tracheophyta</taxon>
        <taxon>Spermatophyta</taxon>
        <taxon>Magnoliopsida</taxon>
        <taxon>eudicotyledons</taxon>
        <taxon>Gunneridae</taxon>
        <taxon>Pentapetalae</taxon>
        <taxon>rosids</taxon>
        <taxon>fabids</taxon>
        <taxon>Rosales</taxon>
        <taxon>Rhamnaceae</taxon>
        <taxon>rhamnoid group</taxon>
        <taxon>Rhamneae</taxon>
        <taxon>Rhamnella</taxon>
    </lineage>
</organism>
<dbReference type="FunFam" id="1.20.5.5270:FF:000001">
    <property type="entry name" value="Lon protease homolog, mitochondrial"/>
    <property type="match status" value="1"/>
</dbReference>
<keyword evidence="2" id="KW-1185">Reference proteome</keyword>
<name>A0A8K0H8S6_9ROSA</name>
<dbReference type="PANTHER" id="PTHR43718">
    <property type="entry name" value="LON PROTEASE"/>
    <property type="match status" value="1"/>
</dbReference>
<reference evidence="1" key="1">
    <citation type="submission" date="2020-03" db="EMBL/GenBank/DDBJ databases">
        <title>A high-quality chromosome-level genome assembly of a woody plant with both climbing and erect habits, Rhamnella rubrinervis.</title>
        <authorList>
            <person name="Lu Z."/>
            <person name="Yang Y."/>
            <person name="Zhu X."/>
            <person name="Sun Y."/>
        </authorList>
    </citation>
    <scope>NUCLEOTIDE SEQUENCE</scope>
    <source>
        <strain evidence="1">BYM</strain>
        <tissue evidence="1">Leaf</tissue>
    </source>
</reference>
<dbReference type="GO" id="GO:0004176">
    <property type="term" value="F:ATP-dependent peptidase activity"/>
    <property type="evidence" value="ECO:0007669"/>
    <property type="project" value="InterPro"/>
</dbReference>
<dbReference type="GO" id="GO:0005524">
    <property type="term" value="F:ATP binding"/>
    <property type="evidence" value="ECO:0007669"/>
    <property type="project" value="InterPro"/>
</dbReference>
<dbReference type="InterPro" id="IPR027065">
    <property type="entry name" value="Lon_Prtase"/>
</dbReference>
<dbReference type="GO" id="GO:0004252">
    <property type="term" value="F:serine-type endopeptidase activity"/>
    <property type="evidence" value="ECO:0007669"/>
    <property type="project" value="InterPro"/>
</dbReference>
<dbReference type="EMBL" id="VOIH02000004">
    <property type="protein sequence ID" value="KAF3447678.1"/>
    <property type="molecule type" value="Genomic_DNA"/>
</dbReference>
<dbReference type="OrthoDB" id="1095414at2759"/>
<protein>
    <submittedName>
        <fullName evidence="1">Uncharacterized protein</fullName>
    </submittedName>
</protein>
<comment type="caution">
    <text evidence="1">The sequence shown here is derived from an EMBL/GenBank/DDBJ whole genome shotgun (WGS) entry which is preliminary data.</text>
</comment>
<dbReference type="GO" id="GO:0003697">
    <property type="term" value="F:single-stranded DNA binding"/>
    <property type="evidence" value="ECO:0007669"/>
    <property type="project" value="TreeGrafter"/>
</dbReference>
<sequence length="213" mass="23998">MLCPDLLHFDWVKAIKKELGLETDDKTSLSEKFRERLEPNREKCPPHVLQVREEELTKLQLLEASSSEFNVTRNYLDWLTALPWGNYSAIGSLIFFNYNAAMRILMSSGHKKFSMKIIIYGLFDVKERILEFIAVGKLRGTSQGKIICLFFRFSIGGLTDVAEIKLGRGHAGDSASALLALLDPNQNANFLDHYLDVPIDLSKVSCGGDDDIL</sequence>
<dbReference type="PANTHER" id="PTHR43718:SF2">
    <property type="entry name" value="LON PROTEASE HOMOLOG, MITOCHONDRIAL"/>
    <property type="match status" value="1"/>
</dbReference>
<evidence type="ECO:0000313" key="1">
    <source>
        <dbReference type="EMBL" id="KAF3447678.1"/>
    </source>
</evidence>
<dbReference type="GO" id="GO:0051131">
    <property type="term" value="P:chaperone-mediated protein complex assembly"/>
    <property type="evidence" value="ECO:0007669"/>
    <property type="project" value="TreeGrafter"/>
</dbReference>
<dbReference type="Gene3D" id="1.20.5.5270">
    <property type="match status" value="1"/>
</dbReference>
<dbReference type="GO" id="GO:0006515">
    <property type="term" value="P:protein quality control for misfolded or incompletely synthesized proteins"/>
    <property type="evidence" value="ECO:0007669"/>
    <property type="project" value="TreeGrafter"/>
</dbReference>
<dbReference type="AlphaFoldDB" id="A0A8K0H8S6"/>
<gene>
    <name evidence="1" type="ORF">FNV43_RR08381</name>
</gene>
<accession>A0A8K0H8S6</accession>